<feature type="region of interest" description="Disordered" evidence="1">
    <location>
        <begin position="50"/>
        <end position="75"/>
    </location>
</feature>
<dbReference type="Pfam" id="PF17174">
    <property type="entry name" value="DUF5130"/>
    <property type="match status" value="1"/>
</dbReference>
<dbReference type="Gene3D" id="3.10.310.50">
    <property type="match status" value="1"/>
</dbReference>
<proteinExistence type="predicted"/>
<protein>
    <submittedName>
        <fullName evidence="2">DUF5130 family protein</fullName>
    </submittedName>
</protein>
<evidence type="ECO:0000313" key="2">
    <source>
        <dbReference type="EMBL" id="RJS45105.1"/>
    </source>
</evidence>
<evidence type="ECO:0000313" key="3">
    <source>
        <dbReference type="Proteomes" id="UP000276542"/>
    </source>
</evidence>
<dbReference type="EMBL" id="QYRP01000002">
    <property type="protein sequence ID" value="RJS45105.1"/>
    <property type="molecule type" value="Genomic_DNA"/>
</dbReference>
<accession>A0A3A5H6S7</accession>
<evidence type="ECO:0000256" key="1">
    <source>
        <dbReference type="SAM" id="MobiDB-lite"/>
    </source>
</evidence>
<reference evidence="3" key="1">
    <citation type="submission" date="2018-09" db="EMBL/GenBank/DDBJ databases">
        <authorList>
            <person name="Zhu H."/>
        </authorList>
    </citation>
    <scope>NUCLEOTIDE SEQUENCE [LARGE SCALE GENOMIC DNA]</scope>
    <source>
        <strain evidence="3">K1W22B-1</strain>
    </source>
</reference>
<organism evidence="2 3">
    <name type="scientific">Nocardioides cavernaquae</name>
    <dbReference type="NCBI Taxonomy" id="2321396"/>
    <lineage>
        <taxon>Bacteria</taxon>
        <taxon>Bacillati</taxon>
        <taxon>Actinomycetota</taxon>
        <taxon>Actinomycetes</taxon>
        <taxon>Propionibacteriales</taxon>
        <taxon>Nocardioidaceae</taxon>
        <taxon>Nocardioides</taxon>
    </lineage>
</organism>
<dbReference type="AlphaFoldDB" id="A0A3A5H6S7"/>
<gene>
    <name evidence="2" type="ORF">D4739_01820</name>
</gene>
<dbReference type="Proteomes" id="UP000276542">
    <property type="component" value="Unassembled WGS sequence"/>
</dbReference>
<sequence length="200" mass="21611">MSPRAGVTRRASTCSRRCSSTSVTRRCCSPRSPSWWFSRVSPRVLPVRHRAPTTSGSVDRASPATSWPAPTATTPRRAAPVLAGDHFSRQQRLSIGAAIREAELLSRMEITVYVGPSDGADTRAFATQLHNSLVAPTRSLVVMVDPDKRALEIVTGGWVRERLSDEQVQLTALEMQVDFAEGDLAGGLTRGIGNLASRAS</sequence>
<keyword evidence="3" id="KW-1185">Reference proteome</keyword>
<dbReference type="InterPro" id="IPR033437">
    <property type="entry name" value="DUF5130"/>
</dbReference>
<comment type="caution">
    <text evidence="2">The sequence shown here is derived from an EMBL/GenBank/DDBJ whole genome shotgun (WGS) entry which is preliminary data.</text>
</comment>
<name>A0A3A5H6S7_9ACTN</name>
<feature type="compositionally biased region" description="Low complexity" evidence="1">
    <location>
        <begin position="60"/>
        <end position="75"/>
    </location>
</feature>
<dbReference type="OrthoDB" id="3214027at2"/>